<sequence length="208" mass="23583">MRTFLATTLIVITGLLILWTSTDGGRAFTAEEARRLDVRENPRPVPHWQLENQSAEIITVNNWHGHFIVVDFIYTSCPSVCLILSSGLRTLQKDLADKLENSRLHLLSISFDPEKDTPQRLKEHLSHFSADLRSWTASRPTSPSQREAILDFFKVIVIPDEYGGYTHSAGYHVIDPEGRLVAIFGVEQLDELKEYLIQALNTENAPQD</sequence>
<dbReference type="AlphaFoldDB" id="A0A1H3F4G4"/>
<evidence type="ECO:0000313" key="7">
    <source>
        <dbReference type="Proteomes" id="UP000198640"/>
    </source>
</evidence>
<dbReference type="Proteomes" id="UP000198640">
    <property type="component" value="Unassembled WGS sequence"/>
</dbReference>
<feature type="binding site" evidence="3">
    <location>
        <position position="81"/>
    </location>
    <ligand>
        <name>Cu cation</name>
        <dbReference type="ChEBI" id="CHEBI:23378"/>
    </ligand>
</feature>
<evidence type="ECO:0000256" key="4">
    <source>
        <dbReference type="PIRSR" id="PIRSR603782-2"/>
    </source>
</evidence>
<dbReference type="CDD" id="cd02968">
    <property type="entry name" value="SCO"/>
    <property type="match status" value="1"/>
</dbReference>
<evidence type="ECO:0000259" key="5">
    <source>
        <dbReference type="PROSITE" id="PS51352"/>
    </source>
</evidence>
<dbReference type="InterPro" id="IPR013766">
    <property type="entry name" value="Thioredoxin_domain"/>
</dbReference>
<dbReference type="InterPro" id="IPR036249">
    <property type="entry name" value="Thioredoxin-like_sf"/>
</dbReference>
<feature type="domain" description="Thioredoxin" evidence="5">
    <location>
        <begin position="39"/>
        <end position="201"/>
    </location>
</feature>
<dbReference type="Gene3D" id="3.40.30.10">
    <property type="entry name" value="Glutaredoxin"/>
    <property type="match status" value="1"/>
</dbReference>
<evidence type="ECO:0000256" key="3">
    <source>
        <dbReference type="PIRSR" id="PIRSR603782-1"/>
    </source>
</evidence>
<feature type="binding site" evidence="3">
    <location>
        <position position="77"/>
    </location>
    <ligand>
        <name>Cu cation</name>
        <dbReference type="ChEBI" id="CHEBI:23378"/>
    </ligand>
</feature>
<evidence type="ECO:0000256" key="2">
    <source>
        <dbReference type="ARBA" id="ARBA00023008"/>
    </source>
</evidence>
<accession>A0A1H3F4G4</accession>
<comment type="similarity">
    <text evidence="1">Belongs to the SCO1/2 family.</text>
</comment>
<reference evidence="6 7" key="1">
    <citation type="submission" date="2016-10" db="EMBL/GenBank/DDBJ databases">
        <authorList>
            <person name="de Groot N.N."/>
        </authorList>
    </citation>
    <scope>NUCLEOTIDE SEQUENCE [LARGE SCALE GENOMIC DNA]</scope>
    <source>
        <strain evidence="6 7">Nm1</strain>
    </source>
</reference>
<organism evidence="6 7">
    <name type="scientific">Nitrosomonas halophila</name>
    <dbReference type="NCBI Taxonomy" id="44576"/>
    <lineage>
        <taxon>Bacteria</taxon>
        <taxon>Pseudomonadati</taxon>
        <taxon>Pseudomonadota</taxon>
        <taxon>Betaproteobacteria</taxon>
        <taxon>Nitrosomonadales</taxon>
        <taxon>Nitrosomonadaceae</taxon>
        <taxon>Nitrosomonas</taxon>
    </lineage>
</organism>
<dbReference type="Pfam" id="PF02630">
    <property type="entry name" value="SCO1-SenC"/>
    <property type="match status" value="1"/>
</dbReference>
<dbReference type="STRING" id="44576.SAMN05421881_101039"/>
<dbReference type="EMBL" id="FNOY01000010">
    <property type="protein sequence ID" value="SDX85228.1"/>
    <property type="molecule type" value="Genomic_DNA"/>
</dbReference>
<dbReference type="PANTHER" id="PTHR12151">
    <property type="entry name" value="ELECTRON TRANSPORT PROTIN SCO1/SENC FAMILY MEMBER"/>
    <property type="match status" value="1"/>
</dbReference>
<evidence type="ECO:0000256" key="1">
    <source>
        <dbReference type="ARBA" id="ARBA00010996"/>
    </source>
</evidence>
<dbReference type="PROSITE" id="PS51352">
    <property type="entry name" value="THIOREDOXIN_2"/>
    <property type="match status" value="1"/>
</dbReference>
<keyword evidence="2 3" id="KW-0186">Copper</keyword>
<proteinExistence type="inferred from homology"/>
<name>A0A1H3F4G4_9PROT</name>
<dbReference type="InterPro" id="IPR003782">
    <property type="entry name" value="SCO1/SenC"/>
</dbReference>
<keyword evidence="4" id="KW-1015">Disulfide bond</keyword>
<dbReference type="SUPFAM" id="SSF52833">
    <property type="entry name" value="Thioredoxin-like"/>
    <property type="match status" value="1"/>
</dbReference>
<dbReference type="OrthoDB" id="8550465at2"/>
<keyword evidence="7" id="KW-1185">Reference proteome</keyword>
<dbReference type="GO" id="GO:0046872">
    <property type="term" value="F:metal ion binding"/>
    <property type="evidence" value="ECO:0007669"/>
    <property type="project" value="UniProtKB-KW"/>
</dbReference>
<dbReference type="RefSeq" id="WP_090412353.1">
    <property type="nucleotide sequence ID" value="NZ_FNOY01000010.1"/>
</dbReference>
<evidence type="ECO:0000313" key="6">
    <source>
        <dbReference type="EMBL" id="SDX85228.1"/>
    </source>
</evidence>
<feature type="binding site" evidence="3">
    <location>
        <position position="167"/>
    </location>
    <ligand>
        <name>Cu cation</name>
        <dbReference type="ChEBI" id="CHEBI:23378"/>
    </ligand>
</feature>
<feature type="disulfide bond" description="Redox-active" evidence="4">
    <location>
        <begin position="77"/>
        <end position="81"/>
    </location>
</feature>
<keyword evidence="3" id="KW-0479">Metal-binding</keyword>
<protein>
    <submittedName>
        <fullName evidence="6">Protein SCO1/2</fullName>
    </submittedName>
</protein>
<dbReference type="PANTHER" id="PTHR12151:SF25">
    <property type="entry name" value="LINALOOL DEHYDRATASE_ISOMERASE DOMAIN-CONTAINING PROTEIN"/>
    <property type="match status" value="1"/>
</dbReference>
<gene>
    <name evidence="6" type="ORF">SAMN05421881_101039</name>
</gene>